<gene>
    <name evidence="2" type="ORF">LZ495_05175</name>
</gene>
<dbReference type="Proteomes" id="UP001165378">
    <property type="component" value="Unassembled WGS sequence"/>
</dbReference>
<dbReference type="InterPro" id="IPR015032">
    <property type="entry name" value="ThsB__TIR-like_domain"/>
</dbReference>
<protein>
    <submittedName>
        <fullName evidence="2">TIR domain-containing protein</fullName>
    </submittedName>
</protein>
<accession>A0AA41PVH5</accession>
<feature type="domain" description="Thoeris protein ThsB TIR-like" evidence="1">
    <location>
        <begin position="6"/>
        <end position="100"/>
    </location>
</feature>
<evidence type="ECO:0000313" key="3">
    <source>
        <dbReference type="Proteomes" id="UP001165378"/>
    </source>
</evidence>
<evidence type="ECO:0000259" key="1">
    <source>
        <dbReference type="Pfam" id="PF08937"/>
    </source>
</evidence>
<dbReference type="EMBL" id="JAKFHA010000002">
    <property type="protein sequence ID" value="MCF2526615.1"/>
    <property type="molecule type" value="Genomic_DNA"/>
</dbReference>
<comment type="caution">
    <text evidence="2">The sequence shown here is derived from an EMBL/GenBank/DDBJ whole genome shotgun (WGS) entry which is preliminary data.</text>
</comment>
<name>A0AA41PVH5_9ACTN</name>
<dbReference type="AlphaFoldDB" id="A0AA41PVH5"/>
<dbReference type="Gene3D" id="3.40.50.9200">
    <property type="entry name" value="Hypothetical protein MTH538"/>
    <property type="match status" value="1"/>
</dbReference>
<dbReference type="Pfam" id="PF08937">
    <property type="entry name" value="ThsB_TIR"/>
    <property type="match status" value="1"/>
</dbReference>
<keyword evidence="3" id="KW-1185">Reference proteome</keyword>
<dbReference type="SUPFAM" id="SSF52206">
    <property type="entry name" value="Hypothetical protein MTH538"/>
    <property type="match status" value="1"/>
</dbReference>
<evidence type="ECO:0000313" key="2">
    <source>
        <dbReference type="EMBL" id="MCF2526615.1"/>
    </source>
</evidence>
<organism evidence="2 3">
    <name type="scientific">Yinghuangia soli</name>
    <dbReference type="NCBI Taxonomy" id="2908204"/>
    <lineage>
        <taxon>Bacteria</taxon>
        <taxon>Bacillati</taxon>
        <taxon>Actinomycetota</taxon>
        <taxon>Actinomycetes</taxon>
        <taxon>Kitasatosporales</taxon>
        <taxon>Streptomycetaceae</taxon>
        <taxon>Yinghuangia</taxon>
    </lineage>
</organism>
<dbReference type="InterPro" id="IPR036490">
    <property type="entry name" value="ThsB_TIR-like_sf"/>
</dbReference>
<sequence>MARKVFYSFHYAPDSSRAAMVRNSGIVDGSHSVSDNAWEEVRAGGDPAIQRWIDGQMSGRSATVVLIGSKTAGRRWINYEIEKSWRDGKGVVGIYIHKLENFQGEQSPKGDNPFSRVTTPGGSRLSTFVKTYDSPYQTSKYTYGYIKDNLEKWIEEAVTIRQTYRNY</sequence>
<dbReference type="RefSeq" id="WP_235050722.1">
    <property type="nucleotide sequence ID" value="NZ_JAKFHA010000002.1"/>
</dbReference>
<proteinExistence type="predicted"/>
<reference evidence="2" key="1">
    <citation type="submission" date="2022-01" db="EMBL/GenBank/DDBJ databases">
        <title>Genome-Based Taxonomic Classification of the Phylum Actinobacteria.</title>
        <authorList>
            <person name="Gao Y."/>
        </authorList>
    </citation>
    <scope>NUCLEOTIDE SEQUENCE</scope>
    <source>
        <strain evidence="2">KLBMP 8922</strain>
    </source>
</reference>